<dbReference type="EMBL" id="CP001769">
    <property type="protein sequence ID" value="ADB38760.1"/>
    <property type="molecule type" value="Genomic_DNA"/>
</dbReference>
<keyword evidence="1" id="KW-0472">Membrane</keyword>
<sequence>MEPYSSKLKYYNLSGIILCFLLIWLITGCFKIINRKSEVQLTVQDSTGKPLPQVRILLDGYKPDFTKPESLETLQGVTDSSGVVKYTLSWPKGVSYYIILPISNYELINCPIEGNSPSRGECRIQTDRDLSATVQLRKRKF</sequence>
<evidence type="ECO:0000313" key="2">
    <source>
        <dbReference type="EMBL" id="ADB38760.1"/>
    </source>
</evidence>
<accession>D2QIH6</accession>
<evidence type="ECO:0000313" key="3">
    <source>
        <dbReference type="Proteomes" id="UP000002028"/>
    </source>
</evidence>
<keyword evidence="3" id="KW-1185">Reference proteome</keyword>
<dbReference type="HOGENOM" id="CLU_1824105_0_0_10"/>
<dbReference type="KEGG" id="sli:Slin_2745"/>
<dbReference type="PROSITE" id="PS51257">
    <property type="entry name" value="PROKAR_LIPOPROTEIN"/>
    <property type="match status" value="1"/>
</dbReference>
<dbReference type="AlphaFoldDB" id="D2QIH6"/>
<gene>
    <name evidence="2" type="ordered locus">Slin_2745</name>
</gene>
<keyword evidence="1" id="KW-1133">Transmembrane helix</keyword>
<reference evidence="2 3" key="1">
    <citation type="journal article" date="2010" name="Stand. Genomic Sci.">
        <title>Complete genome sequence of Spirosoma linguale type strain (1).</title>
        <authorList>
            <person name="Lail K."/>
            <person name="Sikorski J."/>
            <person name="Saunders E."/>
            <person name="Lapidus A."/>
            <person name="Glavina Del Rio T."/>
            <person name="Copeland A."/>
            <person name="Tice H."/>
            <person name="Cheng J.-F."/>
            <person name="Lucas S."/>
            <person name="Nolan M."/>
            <person name="Bruce D."/>
            <person name="Goodwin L."/>
            <person name="Pitluck S."/>
            <person name="Ivanova N."/>
            <person name="Mavromatis K."/>
            <person name="Ovchinnikova G."/>
            <person name="Pati A."/>
            <person name="Chen A."/>
            <person name="Palaniappan K."/>
            <person name="Land M."/>
            <person name="Hauser L."/>
            <person name="Chang Y.-J."/>
            <person name="Jeffries C.D."/>
            <person name="Chain P."/>
            <person name="Brettin T."/>
            <person name="Detter J.C."/>
            <person name="Schuetze A."/>
            <person name="Rohde M."/>
            <person name="Tindall B.J."/>
            <person name="Goeker M."/>
            <person name="Bristow J."/>
            <person name="Eisen J.A."/>
            <person name="Markowitz V."/>
            <person name="Hugenholtz P."/>
            <person name="Kyrpides N.C."/>
            <person name="Klenk H.-P."/>
            <person name="Chen F."/>
        </authorList>
    </citation>
    <scope>NUCLEOTIDE SEQUENCE [LARGE SCALE GENOMIC DNA]</scope>
    <source>
        <strain evidence="3">ATCC 33905 / DSM 74 / LMG 10896 / Claus 1</strain>
    </source>
</reference>
<keyword evidence="1" id="KW-0812">Transmembrane</keyword>
<evidence type="ECO:0000256" key="1">
    <source>
        <dbReference type="SAM" id="Phobius"/>
    </source>
</evidence>
<name>D2QIH6_SPILD</name>
<feature type="transmembrane region" description="Helical" evidence="1">
    <location>
        <begin position="12"/>
        <end position="33"/>
    </location>
</feature>
<organism evidence="2 3">
    <name type="scientific">Spirosoma linguale (strain ATCC 33905 / DSM 74 / LMG 10896 / Claus 1)</name>
    <dbReference type="NCBI Taxonomy" id="504472"/>
    <lineage>
        <taxon>Bacteria</taxon>
        <taxon>Pseudomonadati</taxon>
        <taxon>Bacteroidota</taxon>
        <taxon>Cytophagia</taxon>
        <taxon>Cytophagales</taxon>
        <taxon>Cytophagaceae</taxon>
        <taxon>Spirosoma</taxon>
    </lineage>
</organism>
<evidence type="ECO:0008006" key="4">
    <source>
        <dbReference type="Google" id="ProtNLM"/>
    </source>
</evidence>
<dbReference type="Proteomes" id="UP000002028">
    <property type="component" value="Chromosome"/>
</dbReference>
<protein>
    <recommendedName>
        <fullName evidence="4">Carboxypeptidase regulatory-like domain-containing protein</fullName>
    </recommendedName>
</protein>
<proteinExistence type="predicted"/>